<evidence type="ECO:0000313" key="5">
    <source>
        <dbReference type="Proteomes" id="UP000076738"/>
    </source>
</evidence>
<evidence type="ECO:0000256" key="1">
    <source>
        <dbReference type="ARBA" id="ARBA00023002"/>
    </source>
</evidence>
<keyword evidence="5" id="KW-1185">Reference proteome</keyword>
<dbReference type="Gene3D" id="3.40.50.720">
    <property type="entry name" value="NAD(P)-binding Rossmann-like Domain"/>
    <property type="match status" value="1"/>
</dbReference>
<dbReference type="SUPFAM" id="SSF51735">
    <property type="entry name" value="NAD(P)-binding Rossmann-fold domains"/>
    <property type="match status" value="1"/>
</dbReference>
<keyword evidence="1" id="KW-0560">Oxidoreductase</keyword>
<organism evidence="4 5">
    <name type="scientific">Calocera viscosa (strain TUFC12733)</name>
    <dbReference type="NCBI Taxonomy" id="1330018"/>
    <lineage>
        <taxon>Eukaryota</taxon>
        <taxon>Fungi</taxon>
        <taxon>Dikarya</taxon>
        <taxon>Basidiomycota</taxon>
        <taxon>Agaricomycotina</taxon>
        <taxon>Dacrymycetes</taxon>
        <taxon>Dacrymycetales</taxon>
        <taxon>Dacrymycetaceae</taxon>
        <taxon>Calocera</taxon>
    </lineage>
</organism>
<sequence length="351" mass="39163">MPVIPASARVLVTGATGFLGSWIVQTLLRQGYWVRGAVRSQEKGEQLSQALQPFGNRFQYVVVGRMQAAGAFDQAVTDMDGVVHTAAVVDFRGTYDGDKLIIACRSQLTLFEDVFMTTIEGVMSLFNSIRRYGRNVRRVVMTSSFDAVMEPHPLGYTYNELDWNNYSLNLVEQYREKAASHHIYFAAKTVSERVAWDFMRNNMALPWDLVTLTPPFMFGPMLLDTVNYTSNFLYGQILKNWPPNQVGQFAGFWIDVRDVACAHLLALQKEKAGGERVLIAAGAFAWQDVYDSMHAVQSTIPMPRGSPGVKRGAMNIADTSKATRLLGLTYRALGEAARDTIISVKVRQAQP</sequence>
<proteinExistence type="inferred from homology"/>
<name>A0A167K8I7_CALVF</name>
<dbReference type="STRING" id="1330018.A0A167K8I7"/>
<protein>
    <submittedName>
        <fullName evidence="4">NAD-P-binding protein</fullName>
    </submittedName>
</protein>
<evidence type="ECO:0000256" key="2">
    <source>
        <dbReference type="ARBA" id="ARBA00023445"/>
    </source>
</evidence>
<evidence type="ECO:0000259" key="3">
    <source>
        <dbReference type="Pfam" id="PF01370"/>
    </source>
</evidence>
<feature type="domain" description="NAD-dependent epimerase/dehydratase" evidence="3">
    <location>
        <begin position="10"/>
        <end position="278"/>
    </location>
</feature>
<comment type="similarity">
    <text evidence="2">Belongs to the NAD(P)-dependent epimerase/dehydratase family. Dihydroflavonol-4-reductase subfamily.</text>
</comment>
<dbReference type="InterPro" id="IPR036291">
    <property type="entry name" value="NAD(P)-bd_dom_sf"/>
</dbReference>
<gene>
    <name evidence="4" type="ORF">CALVIDRAFT_501580</name>
</gene>
<dbReference type="InterPro" id="IPR001509">
    <property type="entry name" value="Epimerase_deHydtase"/>
</dbReference>
<dbReference type="PANTHER" id="PTHR10366">
    <property type="entry name" value="NAD DEPENDENT EPIMERASE/DEHYDRATASE"/>
    <property type="match status" value="1"/>
</dbReference>
<reference evidence="4 5" key="1">
    <citation type="journal article" date="2016" name="Mol. Biol. Evol.">
        <title>Comparative Genomics of Early-Diverging Mushroom-Forming Fungi Provides Insights into the Origins of Lignocellulose Decay Capabilities.</title>
        <authorList>
            <person name="Nagy L.G."/>
            <person name="Riley R."/>
            <person name="Tritt A."/>
            <person name="Adam C."/>
            <person name="Daum C."/>
            <person name="Floudas D."/>
            <person name="Sun H."/>
            <person name="Yadav J.S."/>
            <person name="Pangilinan J."/>
            <person name="Larsson K.H."/>
            <person name="Matsuura K."/>
            <person name="Barry K."/>
            <person name="Labutti K."/>
            <person name="Kuo R."/>
            <person name="Ohm R.A."/>
            <person name="Bhattacharya S.S."/>
            <person name="Shirouzu T."/>
            <person name="Yoshinaga Y."/>
            <person name="Martin F.M."/>
            <person name="Grigoriev I.V."/>
            <person name="Hibbett D.S."/>
        </authorList>
    </citation>
    <scope>NUCLEOTIDE SEQUENCE [LARGE SCALE GENOMIC DNA]</scope>
    <source>
        <strain evidence="4 5">TUFC12733</strain>
    </source>
</reference>
<dbReference type="Pfam" id="PF01370">
    <property type="entry name" value="Epimerase"/>
    <property type="match status" value="1"/>
</dbReference>
<dbReference type="GO" id="GO:0016616">
    <property type="term" value="F:oxidoreductase activity, acting on the CH-OH group of donors, NAD or NADP as acceptor"/>
    <property type="evidence" value="ECO:0007669"/>
    <property type="project" value="TreeGrafter"/>
</dbReference>
<dbReference type="Proteomes" id="UP000076738">
    <property type="component" value="Unassembled WGS sequence"/>
</dbReference>
<dbReference type="AlphaFoldDB" id="A0A167K8I7"/>
<dbReference type="InterPro" id="IPR050425">
    <property type="entry name" value="NAD(P)_dehydrat-like"/>
</dbReference>
<dbReference type="EMBL" id="KV417295">
    <property type="protein sequence ID" value="KZO94382.1"/>
    <property type="molecule type" value="Genomic_DNA"/>
</dbReference>
<dbReference type="PANTHER" id="PTHR10366:SF564">
    <property type="entry name" value="STEROL-4-ALPHA-CARBOXYLATE 3-DEHYDROGENASE, DECARBOXYLATING"/>
    <property type="match status" value="1"/>
</dbReference>
<dbReference type="OrthoDB" id="2735536at2759"/>
<accession>A0A167K8I7</accession>
<evidence type="ECO:0000313" key="4">
    <source>
        <dbReference type="EMBL" id="KZO94382.1"/>
    </source>
</evidence>